<feature type="transmembrane region" description="Helical" evidence="8">
    <location>
        <begin position="341"/>
        <end position="364"/>
    </location>
</feature>
<organism evidence="9">
    <name type="scientific">Mantoniella antarctica</name>
    <dbReference type="NCBI Taxonomy" id="81844"/>
    <lineage>
        <taxon>Eukaryota</taxon>
        <taxon>Viridiplantae</taxon>
        <taxon>Chlorophyta</taxon>
        <taxon>Mamiellophyceae</taxon>
        <taxon>Mamiellales</taxon>
        <taxon>Mamiellaceae</taxon>
        <taxon>Mantoniella</taxon>
    </lineage>
</organism>
<feature type="transmembrane region" description="Helical" evidence="8">
    <location>
        <begin position="230"/>
        <end position="250"/>
    </location>
</feature>
<protein>
    <recommendedName>
        <fullName evidence="10">Urea active transporter</fullName>
    </recommendedName>
</protein>
<keyword evidence="4 8" id="KW-0812">Transmembrane</keyword>
<evidence type="ECO:0000256" key="2">
    <source>
        <dbReference type="ARBA" id="ARBA00006434"/>
    </source>
</evidence>
<dbReference type="Gene3D" id="1.20.1730.10">
    <property type="entry name" value="Sodium/glucose cotransporter"/>
    <property type="match status" value="1"/>
</dbReference>
<evidence type="ECO:0000256" key="4">
    <source>
        <dbReference type="ARBA" id="ARBA00022692"/>
    </source>
</evidence>
<evidence type="ECO:0000256" key="8">
    <source>
        <dbReference type="SAM" id="Phobius"/>
    </source>
</evidence>
<comment type="similarity">
    <text evidence="2 7">Belongs to the sodium:solute symporter (SSF) (TC 2.A.21) family.</text>
</comment>
<dbReference type="CDD" id="cd11476">
    <property type="entry name" value="SLC5sbd_DUR3"/>
    <property type="match status" value="1"/>
</dbReference>
<feature type="transmembrane region" description="Helical" evidence="8">
    <location>
        <begin position="126"/>
        <end position="144"/>
    </location>
</feature>
<evidence type="ECO:0000313" key="9">
    <source>
        <dbReference type="EMBL" id="CAD8707946.1"/>
    </source>
</evidence>
<accession>A0A7S0XAB5</accession>
<gene>
    <name evidence="9" type="ORF">MANT1106_LOCUS10629</name>
</gene>
<keyword evidence="6 8" id="KW-0472">Membrane</keyword>
<keyword evidence="3" id="KW-0813">Transport</keyword>
<feature type="transmembrane region" description="Helical" evidence="8">
    <location>
        <begin position="466"/>
        <end position="491"/>
    </location>
</feature>
<dbReference type="EMBL" id="HBFC01017825">
    <property type="protein sequence ID" value="CAD8707946.1"/>
    <property type="molecule type" value="Transcribed_RNA"/>
</dbReference>
<feature type="transmembrane region" description="Helical" evidence="8">
    <location>
        <begin position="603"/>
        <end position="622"/>
    </location>
</feature>
<evidence type="ECO:0000256" key="6">
    <source>
        <dbReference type="ARBA" id="ARBA00023136"/>
    </source>
</evidence>
<feature type="transmembrane region" description="Helical" evidence="8">
    <location>
        <begin position="48"/>
        <end position="70"/>
    </location>
</feature>
<name>A0A7S0XAB5_9CHLO</name>
<evidence type="ECO:0000256" key="5">
    <source>
        <dbReference type="ARBA" id="ARBA00022989"/>
    </source>
</evidence>
<feature type="transmembrane region" description="Helical" evidence="8">
    <location>
        <begin position="438"/>
        <end position="460"/>
    </location>
</feature>
<dbReference type="AlphaFoldDB" id="A0A7S0XAB5"/>
<dbReference type="PANTHER" id="PTHR46154">
    <property type="match status" value="1"/>
</dbReference>
<evidence type="ECO:0000256" key="1">
    <source>
        <dbReference type="ARBA" id="ARBA00004141"/>
    </source>
</evidence>
<feature type="transmembrane region" description="Helical" evidence="8">
    <location>
        <begin position="204"/>
        <end position="223"/>
    </location>
</feature>
<dbReference type="PROSITE" id="PS50283">
    <property type="entry name" value="NA_SOLUT_SYMP_3"/>
    <property type="match status" value="1"/>
</dbReference>
<dbReference type="GO" id="GO:0015204">
    <property type="term" value="F:urea transmembrane transporter activity"/>
    <property type="evidence" value="ECO:0007669"/>
    <property type="project" value="InterPro"/>
</dbReference>
<comment type="subcellular location">
    <subcellularLocation>
        <location evidence="1">Membrane</location>
        <topology evidence="1">Multi-pass membrane protein</topology>
    </subcellularLocation>
</comment>
<sequence length="734" mass="78143">MSGACYANEWLGVPAGQPGVKDYYSDVAGVCTKSASFFGGVPVLPESAGYGIVLGFGIFFSIFTTTLVYLDQRYVGTNVSSEFFNTAGRTVKTGLTAAVIVSQWTWAATLLQSSNVAFQYGVSGPFWYAAGATIQVLLFGILAIQVKRYAPTAHTVCEIIDARWGTTAHKVYIYFCLLTNIIVTAMLILGGAATVNALTGMNKAVAGFLIPLGVVSYTMAGGLKATFMASYIHTAIIFIILLTFLILVYVSDSEGVGSPGKVYDALQAVSAKTRDCSYTQLGQSCGPVKDNRGGSYLTMISEGGVIFGIINIVGNFGTVFVDQSYWQSAIAAKPSSSTRGYLLGGLVWFTIPFSLATAMGLATVALDLPVTGDEAGAGLVPPAAAVHFMGKSGAAAITIMLFMAITSTGSSEQIAVSSLFAYDIYRKYINPKATGEQILYVSRCTILAFGIFSGLLSIILEEIGLSLGFVYLMMGIFIGSAVMPISFLLLWDKCNATGACIAPFAGQVLAVITWVSVASNTRDEKMNLGTVNIYTLGQNYPMLAGNVVAIGSSGIICAIISMMNPQNFDFSTMAKKITLIDDKMPDLDPSENDPQMLKDSLTFISRWGIGFSVVMVIIWPLLSLPAGCGASGVECGVFTKEYFTLWVAIAIAWGIVATVVIIILPVYESMDGINLVLKGLFTNDDVHMRLDSIEAKLEKALGLSATEPEGPFVSDDPCYRAKLIARKVKPTVEI</sequence>
<evidence type="ECO:0008006" key="10">
    <source>
        <dbReference type="Google" id="ProtNLM"/>
    </source>
</evidence>
<dbReference type="PANTHER" id="PTHR46154:SF4">
    <property type="entry name" value="UREA ACTIVE TRANSPORTER"/>
    <property type="match status" value="1"/>
</dbReference>
<dbReference type="GO" id="GO:0005886">
    <property type="term" value="C:plasma membrane"/>
    <property type="evidence" value="ECO:0007669"/>
    <property type="project" value="TreeGrafter"/>
</dbReference>
<feature type="transmembrane region" description="Helical" evidence="8">
    <location>
        <begin position="540"/>
        <end position="563"/>
    </location>
</feature>
<dbReference type="InterPro" id="IPR001734">
    <property type="entry name" value="Na/solute_symporter"/>
</dbReference>
<dbReference type="InterPro" id="IPR038377">
    <property type="entry name" value="Na/Glc_symporter_sf"/>
</dbReference>
<feature type="transmembrane region" description="Helical" evidence="8">
    <location>
        <begin position="171"/>
        <end position="192"/>
    </location>
</feature>
<reference evidence="9" key="1">
    <citation type="submission" date="2021-01" db="EMBL/GenBank/DDBJ databases">
        <authorList>
            <person name="Corre E."/>
            <person name="Pelletier E."/>
            <person name="Niang G."/>
            <person name="Scheremetjew M."/>
            <person name="Finn R."/>
            <person name="Kale V."/>
            <person name="Holt S."/>
            <person name="Cochrane G."/>
            <person name="Meng A."/>
            <person name="Brown T."/>
            <person name="Cohen L."/>
        </authorList>
    </citation>
    <scope>NUCLEOTIDE SEQUENCE</scope>
    <source>
        <strain evidence="9">SL-175</strain>
    </source>
</reference>
<feature type="transmembrane region" description="Helical" evidence="8">
    <location>
        <begin position="384"/>
        <end position="405"/>
    </location>
</feature>
<feature type="transmembrane region" description="Helical" evidence="8">
    <location>
        <begin position="90"/>
        <end position="106"/>
    </location>
</feature>
<feature type="transmembrane region" description="Helical" evidence="8">
    <location>
        <begin position="296"/>
        <end position="321"/>
    </location>
</feature>
<evidence type="ECO:0000256" key="7">
    <source>
        <dbReference type="RuleBase" id="RU362091"/>
    </source>
</evidence>
<dbReference type="Pfam" id="PF00474">
    <property type="entry name" value="SSF"/>
    <property type="match status" value="1"/>
</dbReference>
<dbReference type="NCBIfam" id="TIGR00813">
    <property type="entry name" value="sss"/>
    <property type="match status" value="1"/>
</dbReference>
<proteinExistence type="inferred from homology"/>
<evidence type="ECO:0000256" key="3">
    <source>
        <dbReference type="ARBA" id="ARBA00022448"/>
    </source>
</evidence>
<feature type="transmembrane region" description="Helical" evidence="8">
    <location>
        <begin position="498"/>
        <end position="520"/>
    </location>
</feature>
<feature type="transmembrane region" description="Helical" evidence="8">
    <location>
        <begin position="642"/>
        <end position="667"/>
    </location>
</feature>
<keyword evidence="5 8" id="KW-1133">Transmembrane helix</keyword>
<dbReference type="InterPro" id="IPR031155">
    <property type="entry name" value="DUR"/>
</dbReference>